<dbReference type="Proteomes" id="UP000198598">
    <property type="component" value="Unassembled WGS sequence"/>
</dbReference>
<gene>
    <name evidence="2" type="ORF">SAMN05216167_102711</name>
</gene>
<keyword evidence="3" id="KW-1185">Reference proteome</keyword>
<evidence type="ECO:0000313" key="3">
    <source>
        <dbReference type="Proteomes" id="UP000198598"/>
    </source>
</evidence>
<evidence type="ECO:0000313" key="2">
    <source>
        <dbReference type="EMBL" id="SFC88901.1"/>
    </source>
</evidence>
<sequence length="123" mass="13832">METIYNWLLHNIGNEANVFTILNVQRQTDTEGISTLEIMARTKDFRRVNLLVEPMKKTNSPDSEADESTDQVTDDTYTFADEDQVIAYLSEGETTQSSSKPEGIHVSLTELSDDSETLAFPPK</sequence>
<dbReference type="AlphaFoldDB" id="A0A1I1MU56"/>
<accession>A0A1I1MU56</accession>
<dbReference type="EMBL" id="FOLQ01000002">
    <property type="protein sequence ID" value="SFC88901.1"/>
    <property type="molecule type" value="Genomic_DNA"/>
</dbReference>
<dbReference type="RefSeq" id="WP_093824891.1">
    <property type="nucleotide sequence ID" value="NZ_FOLQ01000002.1"/>
</dbReference>
<reference evidence="2 3" key="1">
    <citation type="submission" date="2016-10" db="EMBL/GenBank/DDBJ databases">
        <authorList>
            <person name="de Groot N.N."/>
        </authorList>
    </citation>
    <scope>NUCLEOTIDE SEQUENCE [LARGE SCALE GENOMIC DNA]</scope>
    <source>
        <strain evidence="2 3">DSM 26130</strain>
    </source>
</reference>
<organism evidence="2 3">
    <name type="scientific">Spirosoma endophyticum</name>
    <dbReference type="NCBI Taxonomy" id="662367"/>
    <lineage>
        <taxon>Bacteria</taxon>
        <taxon>Pseudomonadati</taxon>
        <taxon>Bacteroidota</taxon>
        <taxon>Cytophagia</taxon>
        <taxon>Cytophagales</taxon>
        <taxon>Cytophagaceae</taxon>
        <taxon>Spirosoma</taxon>
    </lineage>
</organism>
<protein>
    <submittedName>
        <fullName evidence="2">Uncharacterized protein</fullName>
    </submittedName>
</protein>
<dbReference type="OrthoDB" id="960892at2"/>
<evidence type="ECO:0000256" key="1">
    <source>
        <dbReference type="SAM" id="MobiDB-lite"/>
    </source>
</evidence>
<feature type="compositionally biased region" description="Acidic residues" evidence="1">
    <location>
        <begin position="63"/>
        <end position="73"/>
    </location>
</feature>
<feature type="region of interest" description="Disordered" evidence="1">
    <location>
        <begin position="54"/>
        <end position="73"/>
    </location>
</feature>
<proteinExistence type="predicted"/>
<name>A0A1I1MU56_9BACT</name>